<dbReference type="RefSeq" id="WP_047391901.1">
    <property type="nucleotide sequence ID" value="NZ_FOQE01000060.1"/>
</dbReference>
<dbReference type="GO" id="GO:0097367">
    <property type="term" value="F:carbohydrate derivative binding"/>
    <property type="evidence" value="ECO:0007669"/>
    <property type="project" value="InterPro"/>
</dbReference>
<keyword evidence="7" id="KW-1185">Reference proteome</keyword>
<dbReference type="PANTHER" id="PTHR30514:SF1">
    <property type="entry name" value="HTH-TYPE TRANSCRIPTIONAL REGULATOR HEXR-RELATED"/>
    <property type="match status" value="1"/>
</dbReference>
<dbReference type="AlphaFoldDB" id="A0A1I3DZ44"/>
<keyword evidence="2 6" id="KW-0238">DNA-binding</keyword>
<keyword evidence="1" id="KW-0805">Transcription regulation</keyword>
<evidence type="ECO:0000313" key="7">
    <source>
        <dbReference type="Proteomes" id="UP000198668"/>
    </source>
</evidence>
<dbReference type="InterPro" id="IPR009057">
    <property type="entry name" value="Homeodomain-like_sf"/>
</dbReference>
<dbReference type="Pfam" id="PF01380">
    <property type="entry name" value="SIS"/>
    <property type="match status" value="1"/>
</dbReference>
<keyword evidence="3" id="KW-0804">Transcription</keyword>
<evidence type="ECO:0000256" key="3">
    <source>
        <dbReference type="ARBA" id="ARBA00023163"/>
    </source>
</evidence>
<dbReference type="InterPro" id="IPR000281">
    <property type="entry name" value="HTH_RpiR"/>
</dbReference>
<protein>
    <submittedName>
        <fullName evidence="6">DNA-binding transcriptional regulator, MurR/RpiR family, contains HTH and SIS domains</fullName>
    </submittedName>
</protein>
<organism evidence="6 7">
    <name type="scientific">Pisciglobus halotolerans</name>
    <dbReference type="NCBI Taxonomy" id="745365"/>
    <lineage>
        <taxon>Bacteria</taxon>
        <taxon>Bacillati</taxon>
        <taxon>Bacillota</taxon>
        <taxon>Bacilli</taxon>
        <taxon>Lactobacillales</taxon>
        <taxon>Carnobacteriaceae</taxon>
    </lineage>
</organism>
<dbReference type="OrthoDB" id="1648815at2"/>
<dbReference type="PROSITE" id="PS51071">
    <property type="entry name" value="HTH_RPIR"/>
    <property type="match status" value="1"/>
</dbReference>
<evidence type="ECO:0000259" key="4">
    <source>
        <dbReference type="PROSITE" id="PS51071"/>
    </source>
</evidence>
<dbReference type="Pfam" id="PF01418">
    <property type="entry name" value="HTH_6"/>
    <property type="match status" value="1"/>
</dbReference>
<dbReference type="GO" id="GO:1901135">
    <property type="term" value="P:carbohydrate derivative metabolic process"/>
    <property type="evidence" value="ECO:0007669"/>
    <property type="project" value="InterPro"/>
</dbReference>
<evidence type="ECO:0000256" key="2">
    <source>
        <dbReference type="ARBA" id="ARBA00023125"/>
    </source>
</evidence>
<proteinExistence type="predicted"/>
<dbReference type="Gene3D" id="3.40.50.10490">
    <property type="entry name" value="Glucose-6-phosphate isomerase like protein, domain 1"/>
    <property type="match status" value="1"/>
</dbReference>
<feature type="domain" description="SIS" evidence="5">
    <location>
        <begin position="105"/>
        <end position="244"/>
    </location>
</feature>
<dbReference type="InterPro" id="IPR046348">
    <property type="entry name" value="SIS_dom_sf"/>
</dbReference>
<dbReference type="Proteomes" id="UP000198668">
    <property type="component" value="Unassembled WGS sequence"/>
</dbReference>
<gene>
    <name evidence="6" type="ORF">SAMN04489868_1604</name>
</gene>
<accession>A0A1I3DZ44</accession>
<dbReference type="GO" id="GO:0003700">
    <property type="term" value="F:DNA-binding transcription factor activity"/>
    <property type="evidence" value="ECO:0007669"/>
    <property type="project" value="InterPro"/>
</dbReference>
<dbReference type="CDD" id="cd05013">
    <property type="entry name" value="SIS_RpiR"/>
    <property type="match status" value="1"/>
</dbReference>
<evidence type="ECO:0000313" key="6">
    <source>
        <dbReference type="EMBL" id="SFH92014.1"/>
    </source>
</evidence>
<feature type="domain" description="HTH rpiR-type" evidence="4">
    <location>
        <begin position="1"/>
        <end position="73"/>
    </location>
</feature>
<evidence type="ECO:0000256" key="1">
    <source>
        <dbReference type="ARBA" id="ARBA00023015"/>
    </source>
</evidence>
<dbReference type="InterPro" id="IPR047640">
    <property type="entry name" value="RpiR-like"/>
</dbReference>
<dbReference type="Gene3D" id="1.10.10.10">
    <property type="entry name" value="Winged helix-like DNA-binding domain superfamily/Winged helix DNA-binding domain"/>
    <property type="match status" value="1"/>
</dbReference>
<dbReference type="InterPro" id="IPR001347">
    <property type="entry name" value="SIS_dom"/>
</dbReference>
<dbReference type="SUPFAM" id="SSF46689">
    <property type="entry name" value="Homeodomain-like"/>
    <property type="match status" value="1"/>
</dbReference>
<name>A0A1I3DZ44_9LACT</name>
<dbReference type="PANTHER" id="PTHR30514">
    <property type="entry name" value="GLUCOKINASE"/>
    <property type="match status" value="1"/>
</dbReference>
<dbReference type="InterPro" id="IPR036388">
    <property type="entry name" value="WH-like_DNA-bd_sf"/>
</dbReference>
<dbReference type="InterPro" id="IPR035472">
    <property type="entry name" value="RpiR-like_SIS"/>
</dbReference>
<dbReference type="PROSITE" id="PS51464">
    <property type="entry name" value="SIS"/>
    <property type="match status" value="1"/>
</dbReference>
<sequence length="249" mass="28415">MLFLDDVPELNPLELTIYHYVRDHLDDVCKMKIRELAANTHTSTTTILRFCKKFECDGFSEFRVKLQLYKEQQHQSHLQPIDETALIDFFKRAMEPAFNEKIKEAVELLNSKSFVLFLGIGLSNIAAEYGSLYFTSIFKLSLRIEDPINYPVHFLSNDLAKQTCIVVCSVSGETKELVNYLTHLNTRDCVVISITNSSQSTVAKLSDINLPYYINQQKVPGADVTSQIPALYILERIAKEVQGLEKKVL</sequence>
<evidence type="ECO:0000259" key="5">
    <source>
        <dbReference type="PROSITE" id="PS51464"/>
    </source>
</evidence>
<dbReference type="SUPFAM" id="SSF53697">
    <property type="entry name" value="SIS domain"/>
    <property type="match status" value="1"/>
</dbReference>
<reference evidence="6 7" key="1">
    <citation type="submission" date="2016-10" db="EMBL/GenBank/DDBJ databases">
        <authorList>
            <person name="de Groot N.N."/>
        </authorList>
    </citation>
    <scope>NUCLEOTIDE SEQUENCE [LARGE SCALE GENOMIC DNA]</scope>
    <source>
        <strain evidence="6 7">DSM 27630</strain>
    </source>
</reference>
<dbReference type="EMBL" id="FOQE01000060">
    <property type="protein sequence ID" value="SFH92014.1"/>
    <property type="molecule type" value="Genomic_DNA"/>
</dbReference>
<dbReference type="GO" id="GO:0003677">
    <property type="term" value="F:DNA binding"/>
    <property type="evidence" value="ECO:0007669"/>
    <property type="project" value="UniProtKB-KW"/>
</dbReference>